<keyword evidence="4" id="KW-0645">Protease</keyword>
<dbReference type="InterPro" id="IPR002931">
    <property type="entry name" value="Transglutaminase-like"/>
</dbReference>
<gene>
    <name evidence="4" type="ORF">SAMN02910418_00439</name>
</gene>
<dbReference type="InterPro" id="IPR021878">
    <property type="entry name" value="TgpA_N"/>
</dbReference>
<feature type="transmembrane region" description="Helical" evidence="2">
    <location>
        <begin position="460"/>
        <end position="483"/>
    </location>
</feature>
<dbReference type="Pfam" id="PF01841">
    <property type="entry name" value="Transglut_core"/>
    <property type="match status" value="1"/>
</dbReference>
<dbReference type="AlphaFoldDB" id="A0A1H3WGJ7"/>
<feature type="transmembrane region" description="Helical" evidence="2">
    <location>
        <begin position="374"/>
        <end position="392"/>
    </location>
</feature>
<accession>A0A1H3WGJ7</accession>
<dbReference type="RefSeq" id="WP_092561531.1">
    <property type="nucleotide sequence ID" value="NZ_FNQV01000002.1"/>
</dbReference>
<evidence type="ECO:0000313" key="5">
    <source>
        <dbReference type="Proteomes" id="UP000199288"/>
    </source>
</evidence>
<feature type="domain" description="Transglutaminase-like" evidence="3">
    <location>
        <begin position="767"/>
        <end position="835"/>
    </location>
</feature>
<feature type="transmembrane region" description="Helical" evidence="2">
    <location>
        <begin position="419"/>
        <end position="439"/>
    </location>
</feature>
<keyword evidence="2" id="KW-0812">Transmembrane</keyword>
<evidence type="ECO:0000256" key="2">
    <source>
        <dbReference type="SAM" id="Phobius"/>
    </source>
</evidence>
<feature type="transmembrane region" description="Helical" evidence="2">
    <location>
        <begin position="324"/>
        <end position="342"/>
    </location>
</feature>
<keyword evidence="4" id="KW-0378">Hydrolase</keyword>
<feature type="region of interest" description="Disordered" evidence="1">
    <location>
        <begin position="852"/>
        <end position="900"/>
    </location>
</feature>
<dbReference type="OrthoDB" id="3651060at2"/>
<feature type="transmembrane region" description="Helical" evidence="2">
    <location>
        <begin position="7"/>
        <end position="25"/>
    </location>
</feature>
<feature type="transmembrane region" description="Helical" evidence="2">
    <location>
        <begin position="495"/>
        <end position="512"/>
    </location>
</feature>
<dbReference type="PANTHER" id="PTHR42736">
    <property type="entry name" value="PROTEIN-GLUTAMINE GAMMA-GLUTAMYLTRANSFERASE"/>
    <property type="match status" value="1"/>
</dbReference>
<dbReference type="EMBL" id="FNQV01000002">
    <property type="protein sequence ID" value="SDZ86267.1"/>
    <property type="molecule type" value="Genomic_DNA"/>
</dbReference>
<organism evidence="4 5">
    <name type="scientific">Bowdeniella nasicola</name>
    <dbReference type="NCBI Taxonomy" id="208480"/>
    <lineage>
        <taxon>Bacteria</taxon>
        <taxon>Bacillati</taxon>
        <taxon>Actinomycetota</taxon>
        <taxon>Actinomycetes</taxon>
        <taxon>Actinomycetales</taxon>
        <taxon>Actinomycetaceae</taxon>
        <taxon>Bowdeniella</taxon>
    </lineage>
</organism>
<protein>
    <submittedName>
        <fullName evidence="4">Transglutaminase-like enzymes, putative cysteine proteases</fullName>
    </submittedName>
</protein>
<dbReference type="SMART" id="SM00460">
    <property type="entry name" value="TGc"/>
    <property type="match status" value="1"/>
</dbReference>
<keyword evidence="5" id="KW-1185">Reference proteome</keyword>
<feature type="transmembrane region" description="Helical" evidence="2">
    <location>
        <begin position="524"/>
        <end position="544"/>
    </location>
</feature>
<feature type="transmembrane region" description="Helical" evidence="2">
    <location>
        <begin position="348"/>
        <end position="367"/>
    </location>
</feature>
<evidence type="ECO:0000313" key="4">
    <source>
        <dbReference type="EMBL" id="SDZ86267.1"/>
    </source>
</evidence>
<evidence type="ECO:0000256" key="1">
    <source>
        <dbReference type="SAM" id="MobiDB-lite"/>
    </source>
</evidence>
<dbReference type="Gene3D" id="3.10.620.30">
    <property type="match status" value="1"/>
</dbReference>
<name>A0A1H3WGJ7_9ACTO</name>
<dbReference type="InterPro" id="IPR052901">
    <property type="entry name" value="Bact_TGase-like"/>
</dbReference>
<proteinExistence type="predicted"/>
<dbReference type="GO" id="GO:0008233">
    <property type="term" value="F:peptidase activity"/>
    <property type="evidence" value="ECO:0007669"/>
    <property type="project" value="UniProtKB-KW"/>
</dbReference>
<dbReference type="GO" id="GO:0006508">
    <property type="term" value="P:proteolysis"/>
    <property type="evidence" value="ECO:0007669"/>
    <property type="project" value="UniProtKB-KW"/>
</dbReference>
<keyword evidence="2" id="KW-1133">Transmembrane helix</keyword>
<feature type="compositionally biased region" description="Low complexity" evidence="1">
    <location>
        <begin position="863"/>
        <end position="880"/>
    </location>
</feature>
<dbReference type="InterPro" id="IPR038765">
    <property type="entry name" value="Papain-like_cys_pep_sf"/>
</dbReference>
<reference evidence="5" key="1">
    <citation type="submission" date="2016-10" db="EMBL/GenBank/DDBJ databases">
        <authorList>
            <person name="Varghese N."/>
            <person name="Submissions S."/>
        </authorList>
    </citation>
    <scope>NUCLEOTIDE SEQUENCE [LARGE SCALE GENOMIC DNA]</scope>
    <source>
        <strain evidence="5">KPR-1</strain>
    </source>
</reference>
<keyword evidence="2" id="KW-0472">Membrane</keyword>
<dbReference type="PANTHER" id="PTHR42736:SF1">
    <property type="entry name" value="PROTEIN-GLUTAMINE GAMMA-GLUTAMYLTRANSFERASE"/>
    <property type="match status" value="1"/>
</dbReference>
<feature type="region of interest" description="Disordered" evidence="1">
    <location>
        <begin position="997"/>
        <end position="1017"/>
    </location>
</feature>
<feature type="transmembrane region" description="Helical" evidence="2">
    <location>
        <begin position="31"/>
        <end position="52"/>
    </location>
</feature>
<dbReference type="Proteomes" id="UP000199288">
    <property type="component" value="Unassembled WGS sequence"/>
</dbReference>
<evidence type="ECO:0000259" key="3">
    <source>
        <dbReference type="SMART" id="SM00460"/>
    </source>
</evidence>
<dbReference type="Pfam" id="PF11992">
    <property type="entry name" value="TgpA_N"/>
    <property type="match status" value="1"/>
</dbReference>
<dbReference type="SUPFAM" id="SSF54001">
    <property type="entry name" value="Cysteine proteinases"/>
    <property type="match status" value="1"/>
</dbReference>
<sequence length="1017" mass="107791">MRRVRPSLVAIIVIALIAGALWLATTCSLRAGALAAGVLVGIIFASLLALAYRERRITPRPHHPAITSGQVPTWQSRLWSFQLPTLGYGVAHLPRFDLFALLPFGLARAASPVRSDEDILVLPRSAPADARLLSEIVTSERQQTSSILDAMQARGYLPGDSPKSMHWKASAKTGSLMTKVAERVSKPIIAIAIDNRTTHAGVSFADVLATAVGVAETLHDLGAQVALVGPRGELLTVGDDERDMRHTLALIEPDTDLAAELGYLDDARVVLWAGAGTPPSQLRGIPVRAIPIADSSQPAASPMDVTGVRASERRRRLAPVASRLLRALLAFVVSVLAVRIVAELAPGAWTRTAMIAAGIIVGLGFVLRSIRSSDSTILIAALQVLVPIGLYLRQFGLDSPAGLLGGGANELERMYPGDAPSAILGTLLAIMTSLLAIAFDTDLSAGRSTIHLVERSRRRGLWVGPASRTGLFSIIVLLVLLALPEVFTGQLGERINVILAAAAVLSIAALHLARVRLMKSPTTVLATGLVAIILGGLIGALAPLTPTSLPLAQHFATGGAQSLYRITGMTSLDPRVSIVQNSIAPANHPILRTSEEIYLRTAVLTAFDGRSWSMGAAPSVVMANGGAPEPSEQPRHELEIVPEDEIAGFLPVPVRPLQIAGPEFGVFIPPEDAPAVRALGIIDPYLVGYTSQPTIEDYLSETMSVSSQSMSDLSVDPDDQRRELAVSIVGESTQVDEQLGELLRYFSTFDYSLDVSTPAGADPLEHFLETREGYCEQFAAAFALFANDLGIPARVAVGYAPGRPDGESFLVTSAQAHAWVEVFLDGSWITVDPTPGGPAVDRSLQRRLGTFPGTLPSVGPTLAPTTEAEPSAPTASASPSAPQPEPSDVGAAPRTKVSSSQPSELPRYLALLAVLASIAAASFLYWRRTTSIEQALIADVDDALLYALRRSGSGVPEGSTETQLADSLAAARNDLAAEAREAAELLTRARYAAAPFKPTRAERQRARQVASKLRRES</sequence>